<evidence type="ECO:0000256" key="3">
    <source>
        <dbReference type="ARBA" id="ARBA00022475"/>
    </source>
</evidence>
<feature type="transmembrane region" description="Helical" evidence="7">
    <location>
        <begin position="111"/>
        <end position="131"/>
    </location>
</feature>
<evidence type="ECO:0000256" key="5">
    <source>
        <dbReference type="ARBA" id="ARBA00022989"/>
    </source>
</evidence>
<protein>
    <submittedName>
        <fullName evidence="11">Mechanosensitive ion channel protein MscS</fullName>
    </submittedName>
</protein>
<evidence type="ECO:0000259" key="9">
    <source>
        <dbReference type="Pfam" id="PF21082"/>
    </source>
</evidence>
<dbReference type="GO" id="GO:0008381">
    <property type="term" value="F:mechanosensitive monoatomic ion channel activity"/>
    <property type="evidence" value="ECO:0007669"/>
    <property type="project" value="InterPro"/>
</dbReference>
<dbReference type="Pfam" id="PF00924">
    <property type="entry name" value="MS_channel_2nd"/>
    <property type="match status" value="1"/>
</dbReference>
<organism evidence="11 12">
    <name type="scientific">Corynebacterium striatum</name>
    <dbReference type="NCBI Taxonomy" id="43770"/>
    <lineage>
        <taxon>Bacteria</taxon>
        <taxon>Bacillati</taxon>
        <taxon>Actinomycetota</taxon>
        <taxon>Actinomycetes</taxon>
        <taxon>Mycobacteriales</taxon>
        <taxon>Corynebacteriaceae</taxon>
        <taxon>Corynebacterium</taxon>
    </lineage>
</organism>
<name>A0A2Z2J255_CORST</name>
<feature type="transmembrane region" description="Helical" evidence="7">
    <location>
        <begin position="137"/>
        <end position="159"/>
    </location>
</feature>
<proteinExistence type="inferred from homology"/>
<dbReference type="KEGG" id="cstr:CBE89_03635"/>
<keyword evidence="5 7" id="KW-1133">Transmembrane helix</keyword>
<feature type="domain" description="Mechanosensitive ion channel MscS" evidence="8">
    <location>
        <begin position="158"/>
        <end position="222"/>
    </location>
</feature>
<comment type="similarity">
    <text evidence="2">Belongs to the MscS (TC 1.A.23) family.</text>
</comment>
<evidence type="ECO:0000256" key="1">
    <source>
        <dbReference type="ARBA" id="ARBA00004651"/>
    </source>
</evidence>
<feature type="domain" description="Mechanosensitive ion channel transmembrane helices 2/3" evidence="10">
    <location>
        <begin position="120"/>
        <end position="156"/>
    </location>
</feature>
<evidence type="ECO:0000313" key="12">
    <source>
        <dbReference type="Proteomes" id="UP000250197"/>
    </source>
</evidence>
<evidence type="ECO:0000256" key="6">
    <source>
        <dbReference type="ARBA" id="ARBA00023136"/>
    </source>
</evidence>
<dbReference type="InterPro" id="IPR010920">
    <property type="entry name" value="LSM_dom_sf"/>
</dbReference>
<dbReference type="EMBL" id="CP021252">
    <property type="protein sequence ID" value="ART20684.1"/>
    <property type="molecule type" value="Genomic_DNA"/>
</dbReference>
<dbReference type="Proteomes" id="UP000250197">
    <property type="component" value="Chromosome"/>
</dbReference>
<sequence length="348" mass="37794">MSFPTTTASTTLLAASPNAEQAVETVTGFWKNETTQSWLVDKPIRIALILLFAVVAHWLLRRLITKLADNSIKNGRLKSQVRPRRKAAKQDTALAKTHEARRVSRLQTLASVGRSAAGIFVWVWAVLAILSEVGVNVAPLVASAGVVGVALGFGAQSLVKDFLSGIFMLLEDQYGIGDTIDLGNGVFGDVESISLRITTVRDMDGALWYVRNGEILQVANHSDHYSVARVQVPVALSNDPDKAFEVISNAVQDAALDDAVRDDLLDQPDVNGISSLEVDHMSFRVTVKTLPGKQWGVQRKLQAKILNAMHAHNIATPYPQGVSFYDMDEAEGPLVENSFNPANTGKEP</sequence>
<gene>
    <name evidence="11" type="ORF">CBE89_03635</name>
</gene>
<dbReference type="SUPFAM" id="SSF82861">
    <property type="entry name" value="Mechanosensitive channel protein MscS (YggB), transmembrane region"/>
    <property type="match status" value="1"/>
</dbReference>
<feature type="transmembrane region" description="Helical" evidence="7">
    <location>
        <begin position="46"/>
        <end position="64"/>
    </location>
</feature>
<dbReference type="GO" id="GO:0005886">
    <property type="term" value="C:plasma membrane"/>
    <property type="evidence" value="ECO:0007669"/>
    <property type="project" value="UniProtKB-SubCell"/>
</dbReference>
<dbReference type="Gene3D" id="2.30.30.60">
    <property type="match status" value="1"/>
</dbReference>
<evidence type="ECO:0000256" key="4">
    <source>
        <dbReference type="ARBA" id="ARBA00022692"/>
    </source>
</evidence>
<dbReference type="Pfam" id="PF21088">
    <property type="entry name" value="MS_channel_1st"/>
    <property type="match status" value="1"/>
</dbReference>
<reference evidence="11 12" key="1">
    <citation type="submission" date="2017-05" db="EMBL/GenBank/DDBJ databases">
        <title>Complete genome sequence of Corynebacterium striatum KC-Na-1 isolated from Neophocaena asiaeorientalis in Korea.</title>
        <authorList>
            <person name="Kim J.H."/>
            <person name="Lee K."/>
        </authorList>
    </citation>
    <scope>NUCLEOTIDE SEQUENCE [LARGE SCALE GENOMIC DNA]</scope>
    <source>
        <strain evidence="11 12">KC-Na-01</strain>
    </source>
</reference>
<comment type="subcellular location">
    <subcellularLocation>
        <location evidence="1">Cell membrane</location>
        <topology evidence="1">Multi-pass membrane protein</topology>
    </subcellularLocation>
</comment>
<keyword evidence="4 7" id="KW-0812">Transmembrane</keyword>
<keyword evidence="6 7" id="KW-0472">Membrane</keyword>
<feature type="domain" description="Mechanosensitive ion channel MscS C-terminal" evidence="9">
    <location>
        <begin position="229"/>
        <end position="315"/>
    </location>
</feature>
<dbReference type="InterPro" id="IPR049142">
    <property type="entry name" value="MS_channel_1st"/>
</dbReference>
<evidence type="ECO:0000313" key="11">
    <source>
        <dbReference type="EMBL" id="ART20684.1"/>
    </source>
</evidence>
<dbReference type="PANTHER" id="PTHR30460:SF0">
    <property type="entry name" value="MODERATE CONDUCTANCE MECHANOSENSITIVE CHANNEL YBIO"/>
    <property type="match status" value="1"/>
</dbReference>
<dbReference type="SUPFAM" id="SSF82689">
    <property type="entry name" value="Mechanosensitive channel protein MscS (YggB), C-terminal domain"/>
    <property type="match status" value="1"/>
</dbReference>
<dbReference type="FunFam" id="2.30.30.60:FF:000001">
    <property type="entry name" value="MscS Mechanosensitive ion channel"/>
    <property type="match status" value="1"/>
</dbReference>
<dbReference type="InterPro" id="IPR011014">
    <property type="entry name" value="MscS_channel_TM-2"/>
</dbReference>
<evidence type="ECO:0000256" key="2">
    <source>
        <dbReference type="ARBA" id="ARBA00008017"/>
    </source>
</evidence>
<evidence type="ECO:0000259" key="10">
    <source>
        <dbReference type="Pfam" id="PF21088"/>
    </source>
</evidence>
<dbReference type="InterPro" id="IPR045276">
    <property type="entry name" value="YbiO_bact"/>
</dbReference>
<dbReference type="Pfam" id="PF21082">
    <property type="entry name" value="MS_channel_3rd"/>
    <property type="match status" value="1"/>
</dbReference>
<keyword evidence="3" id="KW-1003">Cell membrane</keyword>
<evidence type="ECO:0000259" key="8">
    <source>
        <dbReference type="Pfam" id="PF00924"/>
    </source>
</evidence>
<dbReference type="RefSeq" id="WP_086890838.1">
    <property type="nucleotide sequence ID" value="NZ_CP021252.1"/>
</dbReference>
<dbReference type="PANTHER" id="PTHR30460">
    <property type="entry name" value="MODERATE CONDUCTANCE MECHANOSENSITIVE CHANNEL YBIO"/>
    <property type="match status" value="1"/>
</dbReference>
<dbReference type="AlphaFoldDB" id="A0A2Z2J255"/>
<dbReference type="Gene3D" id="1.10.287.1260">
    <property type="match status" value="1"/>
</dbReference>
<dbReference type="InterPro" id="IPR023408">
    <property type="entry name" value="MscS_beta-dom_sf"/>
</dbReference>
<dbReference type="InterPro" id="IPR049278">
    <property type="entry name" value="MS_channel_C"/>
</dbReference>
<dbReference type="SUPFAM" id="SSF50182">
    <property type="entry name" value="Sm-like ribonucleoproteins"/>
    <property type="match status" value="1"/>
</dbReference>
<dbReference type="Gene3D" id="3.30.70.100">
    <property type="match status" value="1"/>
</dbReference>
<accession>A0A2Z2J255</accession>
<dbReference type="InterPro" id="IPR006685">
    <property type="entry name" value="MscS_channel_2nd"/>
</dbReference>
<dbReference type="InterPro" id="IPR011066">
    <property type="entry name" value="MscS_channel_C_sf"/>
</dbReference>
<evidence type="ECO:0000256" key="7">
    <source>
        <dbReference type="SAM" id="Phobius"/>
    </source>
</evidence>